<dbReference type="AlphaFoldDB" id="A0A063XCX3"/>
<proteinExistence type="predicted"/>
<dbReference type="RefSeq" id="WP_003226922.1">
    <property type="nucleotide sequence ID" value="NZ_AP024621.1"/>
</dbReference>
<comment type="caution">
    <text evidence="2">The sequence shown here is derived from an EMBL/GenBank/DDBJ whole genome shotgun (WGS) entry which is preliminary data.</text>
</comment>
<dbReference type="SMR" id="A0A063XCX3"/>
<evidence type="ECO:0000313" key="4">
    <source>
        <dbReference type="Proteomes" id="UP000665181"/>
    </source>
</evidence>
<dbReference type="EMBL" id="LJZV01000007">
    <property type="protein sequence ID" value="KZD93186.1"/>
    <property type="molecule type" value="Genomic_DNA"/>
</dbReference>
<name>A0A063XCX3_BACIU</name>
<evidence type="ECO:0000313" key="1">
    <source>
        <dbReference type="EMBL" id="KZD93186.1"/>
    </source>
</evidence>
<dbReference type="Pfam" id="PF09954">
    <property type="entry name" value="DUF2188"/>
    <property type="match status" value="1"/>
</dbReference>
<dbReference type="Proteomes" id="UP000076442">
    <property type="component" value="Unassembled WGS sequence"/>
</dbReference>
<protein>
    <submittedName>
        <fullName evidence="2">DUF2188 domain-containing protein</fullName>
    </submittedName>
</protein>
<organism evidence="2 4">
    <name type="scientific">Bacillus subtilis</name>
    <dbReference type="NCBI Taxonomy" id="1423"/>
    <lineage>
        <taxon>Bacteria</taxon>
        <taxon>Bacillati</taxon>
        <taxon>Bacillota</taxon>
        <taxon>Bacilli</taxon>
        <taxon>Bacillales</taxon>
        <taxon>Bacillaceae</taxon>
        <taxon>Bacillus</taxon>
    </lineage>
</organism>
<dbReference type="InterPro" id="IPR018691">
    <property type="entry name" value="DUF2188"/>
</dbReference>
<dbReference type="Proteomes" id="UP000665181">
    <property type="component" value="Unassembled WGS sequence"/>
</dbReference>
<reference evidence="1 3" key="1">
    <citation type="submission" date="2015-09" db="EMBL/GenBank/DDBJ databases">
        <title>Spore heat resistance.</title>
        <authorList>
            <person name="Boekhorst J."/>
            <person name="Berendsen E.M."/>
            <person name="Wells-Bennik M.H."/>
            <person name="Kuipers O.P."/>
        </authorList>
    </citation>
    <scope>NUCLEOTIDE SEQUENCE [LARGE SCALE GENOMIC DNA]</scope>
    <source>
        <strain evidence="1 3">B4122</strain>
    </source>
</reference>
<reference evidence="2" key="2">
    <citation type="submission" date="2021-03" db="EMBL/GenBank/DDBJ databases">
        <title>Isolation of Bacillus subtilis from fermented food sample.</title>
        <authorList>
            <person name="Lakshmanan V."/>
            <person name="Athira K."/>
            <person name="Rajagopal K."/>
        </authorList>
    </citation>
    <scope>NUCLEOTIDE SEQUENCE</scope>
    <source>
        <strain evidence="2">S1</strain>
    </source>
</reference>
<evidence type="ECO:0000313" key="2">
    <source>
        <dbReference type="EMBL" id="MBO3794023.1"/>
    </source>
</evidence>
<evidence type="ECO:0000313" key="3">
    <source>
        <dbReference type="Proteomes" id="UP000076442"/>
    </source>
</evidence>
<accession>A0A063XCX3</accession>
<dbReference type="OMA" id="KYAVTPN"/>
<dbReference type="EMBL" id="JAGFPW010000004">
    <property type="protein sequence ID" value="MBO3794023.1"/>
    <property type="molecule type" value="Genomic_DNA"/>
</dbReference>
<sequence length="66" mass="7461">MIKKYAITPNVDADGWFIEVENVAPTALYTSKDAAIEKAKQVAKENSPSKLVIYDQFKNVEEEHSF</sequence>
<gene>
    <name evidence="1" type="ORF">B4122_1330</name>
    <name evidence="2" type="ORF">J5227_06750</name>
</gene>